<evidence type="ECO:0000313" key="5">
    <source>
        <dbReference type="Proteomes" id="UP000193240"/>
    </source>
</evidence>
<dbReference type="InParanoid" id="A0A1Y2M3T3"/>
<dbReference type="Proteomes" id="UP000193240">
    <property type="component" value="Unassembled WGS sequence"/>
</dbReference>
<keyword evidence="3" id="KW-0732">Signal</keyword>
<evidence type="ECO:0000313" key="4">
    <source>
        <dbReference type="EMBL" id="OSS50776.1"/>
    </source>
</evidence>
<sequence length="542" mass="60960">MPPSLSHWLGWGALITLTLSSVTSIIVAHAFDITMAASSLLVLSTMWHQLVQHISQLHLGFFAFLERNGMSPSLLYLLLAIQFSPHLHQAVIKVPTAMANAARDDTINQLRQQLAEYVEPKIVQAFKRAQKNHVDELERKIEENEDEIKITKSAEAGWRRNYEELELRHEKMQKTYDPGAVCIERDKDCKSLCEAWNKVALLGDEVLRLKQEAVEVHQRNDCERQVTANYNDQKQQKLVNDHNDTIREKDQLIEQQTAAIRRLEMEGELTIHNKQEVIDQQASTIVLLEQQASERDAECYKIQSQLKSIKSIISTMVDGEDEVETDAGVLFMSALRRHGTDLYELGVDLECFEKLLGWVRDKHFNASRSSGFEATPPTTDRPTAAMTPQFDGRNAQRAPNPVLPQGAANPVVPFTMNAASGNVQRASNPVLSQGSANPILPFTMNPALNPGTRGGDRMDIDSPDEDPMDIDTEASMTVVPIDHDDSDDSDDDDDDEEGDRKDHIDDMASDAGSDLESKFEDEREERRGFRGNYVSRVSIGWN</sequence>
<proteinExistence type="predicted"/>
<accession>A0A1Y2M3T3</accession>
<organism evidence="4 5">
    <name type="scientific">Epicoccum nigrum</name>
    <name type="common">Soil fungus</name>
    <name type="synonym">Epicoccum purpurascens</name>
    <dbReference type="NCBI Taxonomy" id="105696"/>
    <lineage>
        <taxon>Eukaryota</taxon>
        <taxon>Fungi</taxon>
        <taxon>Dikarya</taxon>
        <taxon>Ascomycota</taxon>
        <taxon>Pezizomycotina</taxon>
        <taxon>Dothideomycetes</taxon>
        <taxon>Pleosporomycetidae</taxon>
        <taxon>Pleosporales</taxon>
        <taxon>Pleosporineae</taxon>
        <taxon>Didymellaceae</taxon>
        <taxon>Epicoccum</taxon>
    </lineage>
</organism>
<name>A0A1Y2M3T3_EPING</name>
<feature type="compositionally biased region" description="Acidic residues" evidence="2">
    <location>
        <begin position="461"/>
        <end position="472"/>
    </location>
</feature>
<feature type="compositionally biased region" description="Low complexity" evidence="2">
    <location>
        <begin position="374"/>
        <end position="388"/>
    </location>
</feature>
<dbReference type="AlphaFoldDB" id="A0A1Y2M3T3"/>
<evidence type="ECO:0000256" key="3">
    <source>
        <dbReference type="SAM" id="SignalP"/>
    </source>
</evidence>
<feature type="signal peptide" evidence="3">
    <location>
        <begin position="1"/>
        <end position="20"/>
    </location>
</feature>
<reference evidence="4 5" key="1">
    <citation type="journal article" date="2017" name="Genome Announc.">
        <title>Genome sequence of the saprophytic ascomycete Epicoccum nigrum ICMP 19927 strain isolated from New Zealand.</title>
        <authorList>
            <person name="Fokin M."/>
            <person name="Fleetwood D."/>
            <person name="Weir B.S."/>
            <person name="Villas-Boas S.G."/>
        </authorList>
    </citation>
    <scope>NUCLEOTIDE SEQUENCE [LARGE SCALE GENOMIC DNA]</scope>
    <source>
        <strain evidence="4 5">ICMP 19927</strain>
    </source>
</reference>
<feature type="compositionally biased region" description="Basic and acidic residues" evidence="2">
    <location>
        <begin position="515"/>
        <end position="528"/>
    </location>
</feature>
<evidence type="ECO:0000256" key="1">
    <source>
        <dbReference type="SAM" id="Coils"/>
    </source>
</evidence>
<keyword evidence="5" id="KW-1185">Reference proteome</keyword>
<feature type="chain" id="PRO_5012260204" evidence="3">
    <location>
        <begin position="21"/>
        <end position="542"/>
    </location>
</feature>
<evidence type="ECO:0000256" key="2">
    <source>
        <dbReference type="SAM" id="MobiDB-lite"/>
    </source>
</evidence>
<feature type="region of interest" description="Disordered" evidence="2">
    <location>
        <begin position="369"/>
        <end position="407"/>
    </location>
</feature>
<gene>
    <name evidence="4" type="ORF">B5807_04567</name>
</gene>
<feature type="region of interest" description="Disordered" evidence="2">
    <location>
        <begin position="444"/>
        <end position="542"/>
    </location>
</feature>
<feature type="coiled-coil region" evidence="1">
    <location>
        <begin position="127"/>
        <end position="175"/>
    </location>
</feature>
<dbReference type="EMBL" id="KZ107841">
    <property type="protein sequence ID" value="OSS50776.1"/>
    <property type="molecule type" value="Genomic_DNA"/>
</dbReference>
<feature type="compositionally biased region" description="Acidic residues" evidence="2">
    <location>
        <begin position="484"/>
        <end position="497"/>
    </location>
</feature>
<keyword evidence="1" id="KW-0175">Coiled coil</keyword>
<protein>
    <submittedName>
        <fullName evidence="4">Uncharacterized protein</fullName>
    </submittedName>
</protein>